<protein>
    <submittedName>
        <fullName evidence="3">Uncharacterized protein</fullName>
    </submittedName>
</protein>
<organism evidence="3 4">
    <name type="scientific">Amblyomma americanum</name>
    <name type="common">Lone star tick</name>
    <dbReference type="NCBI Taxonomy" id="6943"/>
    <lineage>
        <taxon>Eukaryota</taxon>
        <taxon>Metazoa</taxon>
        <taxon>Ecdysozoa</taxon>
        <taxon>Arthropoda</taxon>
        <taxon>Chelicerata</taxon>
        <taxon>Arachnida</taxon>
        <taxon>Acari</taxon>
        <taxon>Parasitiformes</taxon>
        <taxon>Ixodida</taxon>
        <taxon>Ixodoidea</taxon>
        <taxon>Ixodidae</taxon>
        <taxon>Amblyomminae</taxon>
        <taxon>Amblyomma</taxon>
    </lineage>
</organism>
<keyword evidence="2" id="KW-0812">Transmembrane</keyword>
<feature type="transmembrane region" description="Helical" evidence="2">
    <location>
        <begin position="154"/>
        <end position="175"/>
    </location>
</feature>
<reference evidence="3 4" key="1">
    <citation type="journal article" date="2023" name="Arcadia Sci">
        <title>De novo assembly of a long-read Amblyomma americanum tick genome.</title>
        <authorList>
            <person name="Chou S."/>
            <person name="Poskanzer K.E."/>
            <person name="Rollins M."/>
            <person name="Thuy-Boun P.S."/>
        </authorList>
    </citation>
    <scope>NUCLEOTIDE SEQUENCE [LARGE SCALE GENOMIC DNA]</scope>
    <source>
        <strain evidence="3">F_SG_1</strain>
        <tissue evidence="3">Salivary glands</tissue>
    </source>
</reference>
<name>A0AAQ4ETP6_AMBAM</name>
<evidence type="ECO:0000256" key="2">
    <source>
        <dbReference type="SAM" id="Phobius"/>
    </source>
</evidence>
<accession>A0AAQ4ETP6</accession>
<feature type="compositionally biased region" description="Basic and acidic residues" evidence="1">
    <location>
        <begin position="186"/>
        <end position="196"/>
    </location>
</feature>
<proteinExistence type="predicted"/>
<keyword evidence="2" id="KW-1133">Transmembrane helix</keyword>
<gene>
    <name evidence="3" type="ORF">V5799_020796</name>
</gene>
<comment type="caution">
    <text evidence="3">The sequence shown here is derived from an EMBL/GenBank/DDBJ whole genome shotgun (WGS) entry which is preliminary data.</text>
</comment>
<sequence>EHDLCAVRASEQFFIIVAFAGPLSSMYNCVVSNVTDAGLQVDCQRRGTPAGDANGGSLPPDLVAAEASTFRQRSAFQLEIRDALLDRLVFNATSESPSFAVSSLSPGTEYVVAFYLVNQNGKFKLVQLKTSTLFASEERLRSGVEHRKPCCASLGLLITAAVVLAFLLVVTALLIKYRTRLKLDSGSRKQDSRPEGGAEEGSEMGDVNPECKYVLPAESGKQLSSSKESPLTYV</sequence>
<keyword evidence="2" id="KW-0472">Membrane</keyword>
<dbReference type="EMBL" id="JARKHS020011386">
    <property type="protein sequence ID" value="KAK8777863.1"/>
    <property type="molecule type" value="Genomic_DNA"/>
</dbReference>
<feature type="region of interest" description="Disordered" evidence="1">
    <location>
        <begin position="186"/>
        <end position="208"/>
    </location>
</feature>
<dbReference type="AlphaFoldDB" id="A0AAQ4ETP6"/>
<evidence type="ECO:0000313" key="3">
    <source>
        <dbReference type="EMBL" id="KAK8777863.1"/>
    </source>
</evidence>
<dbReference type="Proteomes" id="UP001321473">
    <property type="component" value="Unassembled WGS sequence"/>
</dbReference>
<evidence type="ECO:0000313" key="4">
    <source>
        <dbReference type="Proteomes" id="UP001321473"/>
    </source>
</evidence>
<feature type="non-terminal residue" evidence="3">
    <location>
        <position position="1"/>
    </location>
</feature>
<keyword evidence="4" id="KW-1185">Reference proteome</keyword>
<evidence type="ECO:0000256" key="1">
    <source>
        <dbReference type="SAM" id="MobiDB-lite"/>
    </source>
</evidence>